<proteinExistence type="predicted"/>
<keyword evidence="5" id="KW-1185">Reference proteome</keyword>
<dbReference type="InterPro" id="IPR002104">
    <property type="entry name" value="Integrase_catalytic"/>
</dbReference>
<keyword evidence="2" id="KW-0175">Coiled coil</keyword>
<dbReference type="GO" id="GO:0015074">
    <property type="term" value="P:DNA integration"/>
    <property type="evidence" value="ECO:0007669"/>
    <property type="project" value="InterPro"/>
</dbReference>
<evidence type="ECO:0000256" key="2">
    <source>
        <dbReference type="SAM" id="Coils"/>
    </source>
</evidence>
<reference evidence="4 5" key="1">
    <citation type="journal article" date="2012" name="J. Bacteriol.">
        <title>Genome Sequence of "Candidatus Nitrosoarchaeum limnia" BG20, a Low-Salinity Ammonia-Oxidizing Archaeon from the San Francisco Bay Estuary.</title>
        <authorList>
            <person name="Mosier A.C."/>
            <person name="Allen E.E."/>
            <person name="Kim M."/>
            <person name="Ferriera S."/>
            <person name="Francis C.A."/>
        </authorList>
    </citation>
    <scope>NUCLEOTIDE SEQUENCE [LARGE SCALE GENOMIC DNA]</scope>
    <source>
        <strain evidence="4 5">BG20</strain>
    </source>
</reference>
<gene>
    <name evidence="4" type="ORF">BG20_I0835</name>
</gene>
<name>S2E4N8_9ARCH</name>
<feature type="coiled-coil region" evidence="2">
    <location>
        <begin position="479"/>
        <end position="506"/>
    </location>
</feature>
<evidence type="ECO:0000313" key="4">
    <source>
        <dbReference type="EMBL" id="EPA06170.1"/>
    </source>
</evidence>
<feature type="domain" description="Tyr recombinase" evidence="3">
    <location>
        <begin position="328"/>
        <end position="443"/>
    </location>
</feature>
<comment type="caution">
    <text evidence="4">The sequence shown here is derived from an EMBL/GenBank/DDBJ whole genome shotgun (WGS) entry which is preliminary data.</text>
</comment>
<dbReference type="SUPFAM" id="SSF56349">
    <property type="entry name" value="DNA breaking-rejoining enzymes"/>
    <property type="match status" value="1"/>
</dbReference>
<organism evidence="4 5">
    <name type="scientific">Candidatus Nitrosarchaeum limnium BG20</name>
    <dbReference type="NCBI Taxonomy" id="859192"/>
    <lineage>
        <taxon>Archaea</taxon>
        <taxon>Nitrososphaerota</taxon>
        <taxon>Nitrososphaeria</taxon>
        <taxon>Nitrosopumilales</taxon>
        <taxon>Nitrosopumilaceae</taxon>
        <taxon>Nitrosarchaeum</taxon>
    </lineage>
</organism>
<dbReference type="InterPro" id="IPR011010">
    <property type="entry name" value="DNA_brk_join_enz"/>
</dbReference>
<protein>
    <recommendedName>
        <fullName evidence="3">Tyr recombinase domain-containing protein</fullName>
    </recommendedName>
</protein>
<keyword evidence="1" id="KW-0233">DNA recombination</keyword>
<dbReference type="Proteomes" id="UP000014065">
    <property type="component" value="Unassembled WGS sequence"/>
</dbReference>
<sequence>GVYSRSIPWLFYIVNDRLPVPRDKVYKVIQEFDYSQEYTVPINAKEAECLSVLKKGQILTQKQFLDENKTKFKSLNLYQRLVCLTFGTGEKIGVLKNIPPKSTNFEEFCKQETVAYFIRQLRGSKLKNIKELGLSSTQKNYTYALWRFSNWLQGKEFEYSQLRQVSSDSFQRQKTKIKLEGLESFYKLYIESHNSEQDFAKVIKSYLLDPKNKDKRASTVTSEQCAIKAYFEKNDSPINFRFDSKSTHKVTDQEDDQPNLDLDDLLKMLTVGRPTPAQKAMILCKFHRGLDTSTFVDRFNFQAWEQMVKWFGTDIHTKWDLDKCPVPIRLTRIKTGFSHLGFLDRDAVTAIQNHLDIRINKTGKLQEGEPLFVNPKGEPVSIQGMRRTFQRMAKTAGIQRKLQSYSLREKYEKDSHELRDLLKSILIDSGCRIDVADHCIGHRPKDSYEKQVELFPENIREEFKKASSKINVFSNISNNMKKSANVQVLQNEVMSLREEVKRLIQKDMIRDSIIPTSTETI</sequence>
<dbReference type="EMBL" id="AHJG01000096">
    <property type="protein sequence ID" value="EPA06170.1"/>
    <property type="molecule type" value="Genomic_DNA"/>
</dbReference>
<dbReference type="InterPro" id="IPR013762">
    <property type="entry name" value="Integrase-like_cat_sf"/>
</dbReference>
<dbReference type="GO" id="GO:0003677">
    <property type="term" value="F:DNA binding"/>
    <property type="evidence" value="ECO:0007669"/>
    <property type="project" value="InterPro"/>
</dbReference>
<evidence type="ECO:0000259" key="3">
    <source>
        <dbReference type="Pfam" id="PF00589"/>
    </source>
</evidence>
<dbReference type="PATRIC" id="fig|859192.6.peg.643"/>
<dbReference type="RefSeq" id="WP_338032788.1">
    <property type="nucleotide sequence ID" value="NZ_AHJG01000096.1"/>
</dbReference>
<accession>S2E4N8</accession>
<dbReference type="GO" id="GO:0006310">
    <property type="term" value="P:DNA recombination"/>
    <property type="evidence" value="ECO:0007669"/>
    <property type="project" value="UniProtKB-KW"/>
</dbReference>
<evidence type="ECO:0000313" key="5">
    <source>
        <dbReference type="Proteomes" id="UP000014065"/>
    </source>
</evidence>
<evidence type="ECO:0000256" key="1">
    <source>
        <dbReference type="ARBA" id="ARBA00023172"/>
    </source>
</evidence>
<dbReference type="Pfam" id="PF00589">
    <property type="entry name" value="Phage_integrase"/>
    <property type="match status" value="1"/>
</dbReference>
<dbReference type="AlphaFoldDB" id="S2E4N8"/>
<dbReference type="Gene3D" id="1.10.443.10">
    <property type="entry name" value="Intergrase catalytic core"/>
    <property type="match status" value="1"/>
</dbReference>
<feature type="non-terminal residue" evidence="4">
    <location>
        <position position="1"/>
    </location>
</feature>